<evidence type="ECO:0000256" key="1">
    <source>
        <dbReference type="SAM" id="MobiDB-lite"/>
    </source>
</evidence>
<name>A0ABW2AFQ3_9MICO</name>
<sequence>MRPGPLLAEDFFQAVVDLLQADQPELCVGDHVPDQVEGLGSFDPDLDAVTDRPGLNSAVK</sequence>
<dbReference type="EMBL" id="JBHSWH010000001">
    <property type="protein sequence ID" value="MFC6705389.1"/>
    <property type="molecule type" value="Genomic_DNA"/>
</dbReference>
<reference evidence="3" key="1">
    <citation type="journal article" date="2019" name="Int. J. Syst. Evol. Microbiol.">
        <title>The Global Catalogue of Microorganisms (GCM) 10K type strain sequencing project: providing services to taxonomists for standard genome sequencing and annotation.</title>
        <authorList>
            <consortium name="The Broad Institute Genomics Platform"/>
            <consortium name="The Broad Institute Genome Sequencing Center for Infectious Disease"/>
            <person name="Wu L."/>
            <person name="Ma J."/>
        </authorList>
    </citation>
    <scope>NUCLEOTIDE SEQUENCE [LARGE SCALE GENOMIC DNA]</scope>
    <source>
        <strain evidence="3">CCUG 58127</strain>
    </source>
</reference>
<comment type="caution">
    <text evidence="2">The sequence shown here is derived from an EMBL/GenBank/DDBJ whole genome shotgun (WGS) entry which is preliminary data.</text>
</comment>
<evidence type="ECO:0000313" key="2">
    <source>
        <dbReference type="EMBL" id="MFC6705389.1"/>
    </source>
</evidence>
<dbReference type="Proteomes" id="UP001596298">
    <property type="component" value="Unassembled WGS sequence"/>
</dbReference>
<feature type="region of interest" description="Disordered" evidence="1">
    <location>
        <begin position="38"/>
        <end position="60"/>
    </location>
</feature>
<accession>A0ABW2AFQ3</accession>
<evidence type="ECO:0000313" key="3">
    <source>
        <dbReference type="Proteomes" id="UP001596298"/>
    </source>
</evidence>
<dbReference type="RefSeq" id="WP_382404943.1">
    <property type="nucleotide sequence ID" value="NZ_JBHSWH010000001.1"/>
</dbReference>
<gene>
    <name evidence="2" type="ORF">ACFQDH_08950</name>
</gene>
<organism evidence="2 3">
    <name type="scientific">Flexivirga alba</name>
    <dbReference type="NCBI Taxonomy" id="702742"/>
    <lineage>
        <taxon>Bacteria</taxon>
        <taxon>Bacillati</taxon>
        <taxon>Actinomycetota</taxon>
        <taxon>Actinomycetes</taxon>
        <taxon>Micrococcales</taxon>
        <taxon>Dermacoccaceae</taxon>
        <taxon>Flexivirga</taxon>
    </lineage>
</organism>
<protein>
    <submittedName>
        <fullName evidence="2">Uncharacterized protein</fullName>
    </submittedName>
</protein>
<keyword evidence="3" id="KW-1185">Reference proteome</keyword>
<proteinExistence type="predicted"/>